<organism evidence="2 3">
    <name type="scientific">Fusarium solani</name>
    <name type="common">Filamentous fungus</name>
    <dbReference type="NCBI Taxonomy" id="169388"/>
    <lineage>
        <taxon>Eukaryota</taxon>
        <taxon>Fungi</taxon>
        <taxon>Dikarya</taxon>
        <taxon>Ascomycota</taxon>
        <taxon>Pezizomycotina</taxon>
        <taxon>Sordariomycetes</taxon>
        <taxon>Hypocreomycetidae</taxon>
        <taxon>Hypocreales</taxon>
        <taxon>Nectriaceae</taxon>
        <taxon>Fusarium</taxon>
        <taxon>Fusarium solani species complex</taxon>
    </lineage>
</organism>
<gene>
    <name evidence="2" type="ORF">B0J15DRAFT_273861</name>
</gene>
<name>A0A9P9KER8_FUSSL</name>
<accession>A0A9P9KER8</accession>
<sequence>MSLSRSSRLQTLLLGISPIPVASAYDTFISHCMPSTSTVGGLGSTLGKHIAERTKQTLSQLVDQDYQSLLAQSGGP</sequence>
<dbReference type="AlphaFoldDB" id="A0A9P9KER8"/>
<reference evidence="2" key="1">
    <citation type="journal article" date="2021" name="Nat. Commun.">
        <title>Genetic determinants of endophytism in the Arabidopsis root mycobiome.</title>
        <authorList>
            <person name="Mesny F."/>
            <person name="Miyauchi S."/>
            <person name="Thiergart T."/>
            <person name="Pickel B."/>
            <person name="Atanasova L."/>
            <person name="Karlsson M."/>
            <person name="Huettel B."/>
            <person name="Barry K.W."/>
            <person name="Haridas S."/>
            <person name="Chen C."/>
            <person name="Bauer D."/>
            <person name="Andreopoulos W."/>
            <person name="Pangilinan J."/>
            <person name="LaButti K."/>
            <person name="Riley R."/>
            <person name="Lipzen A."/>
            <person name="Clum A."/>
            <person name="Drula E."/>
            <person name="Henrissat B."/>
            <person name="Kohler A."/>
            <person name="Grigoriev I.V."/>
            <person name="Martin F.M."/>
            <person name="Hacquard S."/>
        </authorList>
    </citation>
    <scope>NUCLEOTIDE SEQUENCE</scope>
    <source>
        <strain evidence="2">FSSC 5 MPI-SDFR-AT-0091</strain>
    </source>
</reference>
<keyword evidence="3" id="KW-1185">Reference proteome</keyword>
<comment type="caution">
    <text evidence="2">The sequence shown here is derived from an EMBL/GenBank/DDBJ whole genome shotgun (WGS) entry which is preliminary data.</text>
</comment>
<protein>
    <submittedName>
        <fullName evidence="2">Uncharacterized protein</fullName>
    </submittedName>
</protein>
<evidence type="ECO:0000313" key="2">
    <source>
        <dbReference type="EMBL" id="KAH7259932.1"/>
    </source>
</evidence>
<evidence type="ECO:0000313" key="3">
    <source>
        <dbReference type="Proteomes" id="UP000736672"/>
    </source>
</evidence>
<feature type="signal peptide" evidence="1">
    <location>
        <begin position="1"/>
        <end position="24"/>
    </location>
</feature>
<keyword evidence="1" id="KW-0732">Signal</keyword>
<dbReference type="EMBL" id="JAGTJS010000008">
    <property type="protein sequence ID" value="KAH7259932.1"/>
    <property type="molecule type" value="Genomic_DNA"/>
</dbReference>
<dbReference type="Proteomes" id="UP000736672">
    <property type="component" value="Unassembled WGS sequence"/>
</dbReference>
<proteinExistence type="predicted"/>
<feature type="chain" id="PRO_5040117223" evidence="1">
    <location>
        <begin position="25"/>
        <end position="76"/>
    </location>
</feature>
<evidence type="ECO:0000256" key="1">
    <source>
        <dbReference type="SAM" id="SignalP"/>
    </source>
</evidence>